<organism evidence="8 9">
    <name type="scientific">Symbiodinium pilosum</name>
    <name type="common">Dinoflagellate</name>
    <dbReference type="NCBI Taxonomy" id="2952"/>
    <lineage>
        <taxon>Eukaryota</taxon>
        <taxon>Sar</taxon>
        <taxon>Alveolata</taxon>
        <taxon>Dinophyceae</taxon>
        <taxon>Suessiales</taxon>
        <taxon>Symbiodiniaceae</taxon>
        <taxon>Symbiodinium</taxon>
    </lineage>
</organism>
<dbReference type="InterPro" id="IPR001254">
    <property type="entry name" value="Trypsin_dom"/>
</dbReference>
<dbReference type="InterPro" id="IPR011009">
    <property type="entry name" value="Kinase-like_dom_sf"/>
</dbReference>
<evidence type="ECO:0000259" key="7">
    <source>
        <dbReference type="PROSITE" id="PS50240"/>
    </source>
</evidence>
<dbReference type="InterPro" id="IPR051130">
    <property type="entry name" value="Mito_struct-func_regulator"/>
</dbReference>
<protein>
    <recommendedName>
        <fullName evidence="7">Peptidase S1 domain-containing protein</fullName>
    </recommendedName>
</protein>
<dbReference type="PRINTS" id="PR00722">
    <property type="entry name" value="CHYMOTRYPSIN"/>
</dbReference>
<feature type="domain" description="Peptidase S1" evidence="7">
    <location>
        <begin position="95"/>
        <end position="350"/>
    </location>
</feature>
<dbReference type="InterPro" id="IPR033116">
    <property type="entry name" value="TRYPSIN_SER"/>
</dbReference>
<dbReference type="InterPro" id="IPR009003">
    <property type="entry name" value="Peptidase_S1_PA"/>
</dbReference>
<name>A0A812PFM4_SYMPI</name>
<keyword evidence="6" id="KW-0812">Transmembrane</keyword>
<dbReference type="Gene3D" id="2.40.10.10">
    <property type="entry name" value="Trypsin-like serine proteases"/>
    <property type="match status" value="1"/>
</dbReference>
<dbReference type="InterPro" id="IPR018114">
    <property type="entry name" value="TRYPSIN_HIS"/>
</dbReference>
<dbReference type="GO" id="GO:0004252">
    <property type="term" value="F:serine-type endopeptidase activity"/>
    <property type="evidence" value="ECO:0007669"/>
    <property type="project" value="InterPro"/>
</dbReference>
<dbReference type="AlphaFoldDB" id="A0A812PFM4"/>
<dbReference type="PANTHER" id="PTHR43173:SF37">
    <property type="entry name" value="ABC1 FAMILY PROTEIN C10F6.14C"/>
    <property type="match status" value="1"/>
</dbReference>
<dbReference type="Proteomes" id="UP000649617">
    <property type="component" value="Unassembled WGS sequence"/>
</dbReference>
<dbReference type="InterPro" id="IPR004147">
    <property type="entry name" value="ABC1_dom"/>
</dbReference>
<keyword evidence="9" id="KW-1185">Reference proteome</keyword>
<dbReference type="InterPro" id="IPR045307">
    <property type="entry name" value="ADCK1_dom"/>
</dbReference>
<dbReference type="SUPFAM" id="SSF56112">
    <property type="entry name" value="Protein kinase-like (PK-like)"/>
    <property type="match status" value="1"/>
</dbReference>
<keyword evidence="4" id="KW-1015">Disulfide bond</keyword>
<keyword evidence="3 5" id="KW-0720">Serine protease</keyword>
<dbReference type="PROSITE" id="PS00135">
    <property type="entry name" value="TRYPSIN_SER"/>
    <property type="match status" value="1"/>
</dbReference>
<evidence type="ECO:0000256" key="4">
    <source>
        <dbReference type="ARBA" id="ARBA00023157"/>
    </source>
</evidence>
<evidence type="ECO:0000256" key="5">
    <source>
        <dbReference type="RuleBase" id="RU363034"/>
    </source>
</evidence>
<evidence type="ECO:0000313" key="8">
    <source>
        <dbReference type="EMBL" id="CAE7352138.1"/>
    </source>
</evidence>
<proteinExistence type="inferred from homology"/>
<dbReference type="InterPro" id="IPR043504">
    <property type="entry name" value="Peptidase_S1_PA_chymotrypsin"/>
</dbReference>
<dbReference type="PROSITE" id="PS50240">
    <property type="entry name" value="TRYPSIN_DOM"/>
    <property type="match status" value="1"/>
</dbReference>
<keyword evidence="6" id="KW-1133">Transmembrane helix</keyword>
<dbReference type="OrthoDB" id="427480at2759"/>
<evidence type="ECO:0000256" key="1">
    <source>
        <dbReference type="ARBA" id="ARBA00009670"/>
    </source>
</evidence>
<accession>A0A812PFM4</accession>
<dbReference type="Pfam" id="PF03109">
    <property type="entry name" value="ABC1"/>
    <property type="match status" value="1"/>
</dbReference>
<dbReference type="CDD" id="cd00190">
    <property type="entry name" value="Tryp_SPc"/>
    <property type="match status" value="1"/>
</dbReference>
<feature type="transmembrane region" description="Helical" evidence="6">
    <location>
        <begin position="969"/>
        <end position="990"/>
    </location>
</feature>
<evidence type="ECO:0000256" key="2">
    <source>
        <dbReference type="ARBA" id="ARBA00022670"/>
    </source>
</evidence>
<dbReference type="Pfam" id="PF00089">
    <property type="entry name" value="Trypsin"/>
    <property type="match status" value="1"/>
</dbReference>
<sequence length="1005" mass="109699">MRWGELLKCGQRGTAQCCFRTKEHRQFPALGVLRFLLSCSVLLYNFYPWSTAAVKRLCSASPTMDAQLRGARRATQTDISQCGILGHAKNDGTRIMHGKSATQCTWRWQVSLHDFRKKNTTKSSHFCGGTLIDRKWVLTAAHCVGSFSQCDLRFVRVIAGAWKHSSESRLREGTSAERGVVRVHKHPRYGHAAPSDYDFALVELDEQLPINECIGVACLPPAGHVEDSAQAPWAQACSITGWGASQDAGGAPSTLQEGSVSALSHEACVKDYAAHNATITPSMLCASGKTDAGITDACYGDSGGPLVCKEDDRYVVRGITSWGLGCASEKFPGVYSRVTEALGWIHETMAGGANSASAPVEFHGAMWTVTTGPCTMDSAKCILSPGFPANYSINSYCFIRVNASSAVPIRVEEFATDVLTSIVGMQGVLASPGRRAKLQLHFLESIGVSQNDSISTLSSWGLLAAPLPEAHQDGQRIMELRFFTLSGFCHSYSKLTGYKVCWTPETSSEVHAKVAKRLVDCLRRNEGLYVKFGQAMSTMDVILPDEYKSELKTLHDQAATFEFQEVRRVIESQLGRTLNDMFSEFEERPIASASIAQVHRAKLRPEFAEGNGKESLDVAVKVQKPNIPAQNGCDLAVYKLVLTVLEYAFDLPMVWTYGYTRQQLEAELDFRIEAKHAQQAAAELDACSQFHGKVVVPAVQEQVSGQRVMVMEWVDSLGPASDSLALQKAGLRPADVMRMATEVFGYQIFTTGHVHCDPHPGNLLVRLAPAGSPQKWQLVLLDHGLYCELNPTLRRDYADFWVAAALGDTQSTVRICSNWGIADQDAAELFASLTQFRRVRLGAQSLDAMASLFGSQQKRKADVMPHAPKKMTAKAMAEAQQKLKARAKKVLGDTAAFPRELLFVGRSLNMIRSANFALGSAVNRVAILAECAAAGASLRGGSLASRRVAVWNFHFRVQSLLFLSKLFQLWQGLSSFWLAPAVLGVMGLLLPAAASRTADALVAPQ</sequence>
<keyword evidence="5" id="KW-0378">Hydrolase</keyword>
<dbReference type="SUPFAM" id="SSF50494">
    <property type="entry name" value="Trypsin-like serine proteases"/>
    <property type="match status" value="1"/>
</dbReference>
<dbReference type="FunFam" id="2.40.10.10:FF:000003">
    <property type="entry name" value="Transmembrane serine protease 3"/>
    <property type="match status" value="1"/>
</dbReference>
<dbReference type="PANTHER" id="PTHR43173">
    <property type="entry name" value="ABC1 FAMILY PROTEIN"/>
    <property type="match status" value="1"/>
</dbReference>
<dbReference type="InterPro" id="IPR001314">
    <property type="entry name" value="Peptidase_S1A"/>
</dbReference>
<reference evidence="8" key="1">
    <citation type="submission" date="2021-02" db="EMBL/GenBank/DDBJ databases">
        <authorList>
            <person name="Dougan E. K."/>
            <person name="Rhodes N."/>
            <person name="Thang M."/>
            <person name="Chan C."/>
        </authorList>
    </citation>
    <scope>NUCLEOTIDE SEQUENCE</scope>
</reference>
<evidence type="ECO:0000256" key="3">
    <source>
        <dbReference type="ARBA" id="ARBA00022825"/>
    </source>
</evidence>
<keyword evidence="2 5" id="KW-0645">Protease</keyword>
<evidence type="ECO:0000256" key="6">
    <source>
        <dbReference type="SAM" id="Phobius"/>
    </source>
</evidence>
<dbReference type="CDD" id="cd13969">
    <property type="entry name" value="ADCK1-like"/>
    <property type="match status" value="1"/>
</dbReference>
<comment type="caution">
    <text evidence="8">The sequence shown here is derived from an EMBL/GenBank/DDBJ whole genome shotgun (WGS) entry which is preliminary data.</text>
</comment>
<dbReference type="SMART" id="SM00020">
    <property type="entry name" value="Tryp_SPc"/>
    <property type="match status" value="1"/>
</dbReference>
<gene>
    <name evidence="8" type="ORF">SPIL2461_LOCUS8364</name>
</gene>
<comment type="similarity">
    <text evidence="1">Belongs to the protein kinase superfamily. ADCK protein kinase family.</text>
</comment>
<dbReference type="GO" id="GO:0006508">
    <property type="term" value="P:proteolysis"/>
    <property type="evidence" value="ECO:0007669"/>
    <property type="project" value="UniProtKB-KW"/>
</dbReference>
<keyword evidence="6" id="KW-0472">Membrane</keyword>
<evidence type="ECO:0000313" key="9">
    <source>
        <dbReference type="Proteomes" id="UP000649617"/>
    </source>
</evidence>
<dbReference type="EMBL" id="CAJNIZ010013636">
    <property type="protein sequence ID" value="CAE7352138.1"/>
    <property type="molecule type" value="Genomic_DNA"/>
</dbReference>
<dbReference type="PROSITE" id="PS00134">
    <property type="entry name" value="TRYPSIN_HIS"/>
    <property type="match status" value="1"/>
</dbReference>